<dbReference type="GO" id="GO:0006355">
    <property type="term" value="P:regulation of DNA-templated transcription"/>
    <property type="evidence" value="ECO:0007669"/>
    <property type="project" value="TreeGrafter"/>
</dbReference>
<dbReference type="AlphaFoldDB" id="A6DKJ7"/>
<dbReference type="Pfam" id="PF00072">
    <property type="entry name" value="Response_reg"/>
    <property type="match status" value="1"/>
</dbReference>
<evidence type="ECO:0000256" key="2">
    <source>
        <dbReference type="ARBA" id="ARBA00023012"/>
    </source>
</evidence>
<dbReference type="GO" id="GO:0000976">
    <property type="term" value="F:transcription cis-regulatory region binding"/>
    <property type="evidence" value="ECO:0007669"/>
    <property type="project" value="TreeGrafter"/>
</dbReference>
<evidence type="ECO:0000256" key="6">
    <source>
        <dbReference type="PROSITE-ProRule" id="PRU00169"/>
    </source>
</evidence>
<reference evidence="8 9" key="1">
    <citation type="journal article" date="2010" name="J. Bacteriol.">
        <title>Genome sequence of Lentisphaera araneosa HTCC2155T, the type species of the order Lentisphaerales in the phylum Lentisphaerae.</title>
        <authorList>
            <person name="Thrash J.C."/>
            <person name="Cho J.C."/>
            <person name="Vergin K.L."/>
            <person name="Morris R.M."/>
            <person name="Giovannoni S.J."/>
        </authorList>
    </citation>
    <scope>NUCLEOTIDE SEQUENCE [LARGE SCALE GENOMIC DNA]</scope>
    <source>
        <strain evidence="8 9">HTCC2155</strain>
    </source>
</reference>
<evidence type="ECO:0000256" key="4">
    <source>
        <dbReference type="ARBA" id="ARBA00023125"/>
    </source>
</evidence>
<evidence type="ECO:0000313" key="9">
    <source>
        <dbReference type="Proteomes" id="UP000004947"/>
    </source>
</evidence>
<keyword evidence="1 6" id="KW-0597">Phosphoprotein</keyword>
<feature type="modified residue" description="4-aspartylphosphate" evidence="6">
    <location>
        <position position="52"/>
    </location>
</feature>
<accession>A6DKJ7</accession>
<dbReference type="eggNOG" id="COG0745">
    <property type="taxonomic scope" value="Bacteria"/>
</dbReference>
<feature type="domain" description="Response regulatory" evidence="7">
    <location>
        <begin position="3"/>
        <end position="116"/>
    </location>
</feature>
<keyword evidence="2" id="KW-0902">Two-component regulatory system</keyword>
<protein>
    <submittedName>
        <fullName evidence="8">Response regulator</fullName>
    </submittedName>
</protein>
<dbReference type="SUPFAM" id="SSF52172">
    <property type="entry name" value="CheY-like"/>
    <property type="match status" value="1"/>
</dbReference>
<sequence length="223" mass="25475">MPKILIVEDEPSIADNIRMALDLEGFQHRWASTLAQADEYLAENTINLIILDIGLPDGNGFDFCRKLRASQNIPVIMLTARSDEVDRIVGLEIGADDYVTKPFSPRELSARIKSVLRRTQNSFEIESPKQAEGKLKVDSNTFSASYEDQKAHFIRSRISFNRSSCISAWSCFQPSSIIRTCLARPQLRHGTHCRCPRQKPACQTQKNHWQRPHHHPPWLRLLA</sequence>
<dbReference type="PANTHER" id="PTHR48111">
    <property type="entry name" value="REGULATOR OF RPOS"/>
    <property type="match status" value="1"/>
</dbReference>
<dbReference type="SMART" id="SM00448">
    <property type="entry name" value="REC"/>
    <property type="match status" value="1"/>
</dbReference>
<evidence type="ECO:0000256" key="5">
    <source>
        <dbReference type="ARBA" id="ARBA00023163"/>
    </source>
</evidence>
<evidence type="ECO:0000256" key="1">
    <source>
        <dbReference type="ARBA" id="ARBA00022553"/>
    </source>
</evidence>
<dbReference type="PANTHER" id="PTHR48111:SF1">
    <property type="entry name" value="TWO-COMPONENT RESPONSE REGULATOR ORR33"/>
    <property type="match status" value="1"/>
</dbReference>
<comment type="caution">
    <text evidence="8">The sequence shown here is derived from an EMBL/GenBank/DDBJ whole genome shotgun (WGS) entry which is preliminary data.</text>
</comment>
<dbReference type="InterPro" id="IPR011006">
    <property type="entry name" value="CheY-like_superfamily"/>
</dbReference>
<evidence type="ECO:0000313" key="8">
    <source>
        <dbReference type="EMBL" id="EDM27895.1"/>
    </source>
</evidence>
<keyword evidence="5" id="KW-0804">Transcription</keyword>
<dbReference type="Gene3D" id="6.10.250.690">
    <property type="match status" value="1"/>
</dbReference>
<dbReference type="Proteomes" id="UP000004947">
    <property type="component" value="Unassembled WGS sequence"/>
</dbReference>
<dbReference type="EMBL" id="ABCK01000007">
    <property type="protein sequence ID" value="EDM27895.1"/>
    <property type="molecule type" value="Genomic_DNA"/>
</dbReference>
<dbReference type="GO" id="GO:0032993">
    <property type="term" value="C:protein-DNA complex"/>
    <property type="evidence" value="ECO:0007669"/>
    <property type="project" value="TreeGrafter"/>
</dbReference>
<dbReference type="STRING" id="313628.LNTAR_00800"/>
<dbReference type="CDD" id="cd17624">
    <property type="entry name" value="REC_OmpR_PmrA-like"/>
    <property type="match status" value="1"/>
</dbReference>
<proteinExistence type="predicted"/>
<keyword evidence="9" id="KW-1185">Reference proteome</keyword>
<dbReference type="Gene3D" id="3.40.50.2300">
    <property type="match status" value="1"/>
</dbReference>
<dbReference type="InterPro" id="IPR039420">
    <property type="entry name" value="WalR-like"/>
</dbReference>
<dbReference type="GO" id="GO:0000156">
    <property type="term" value="F:phosphorelay response regulator activity"/>
    <property type="evidence" value="ECO:0007669"/>
    <property type="project" value="TreeGrafter"/>
</dbReference>
<evidence type="ECO:0000259" key="7">
    <source>
        <dbReference type="PROSITE" id="PS50110"/>
    </source>
</evidence>
<dbReference type="PROSITE" id="PS50110">
    <property type="entry name" value="RESPONSE_REGULATORY"/>
    <property type="match status" value="1"/>
</dbReference>
<dbReference type="InterPro" id="IPR001789">
    <property type="entry name" value="Sig_transdc_resp-reg_receiver"/>
</dbReference>
<name>A6DKJ7_9BACT</name>
<keyword evidence="3" id="KW-0805">Transcription regulation</keyword>
<organism evidence="8 9">
    <name type="scientific">Lentisphaera araneosa HTCC2155</name>
    <dbReference type="NCBI Taxonomy" id="313628"/>
    <lineage>
        <taxon>Bacteria</taxon>
        <taxon>Pseudomonadati</taxon>
        <taxon>Lentisphaerota</taxon>
        <taxon>Lentisphaeria</taxon>
        <taxon>Lentisphaerales</taxon>
        <taxon>Lentisphaeraceae</taxon>
        <taxon>Lentisphaera</taxon>
    </lineage>
</organism>
<keyword evidence="4" id="KW-0238">DNA-binding</keyword>
<dbReference type="GO" id="GO:0005829">
    <property type="term" value="C:cytosol"/>
    <property type="evidence" value="ECO:0007669"/>
    <property type="project" value="TreeGrafter"/>
</dbReference>
<evidence type="ECO:0000256" key="3">
    <source>
        <dbReference type="ARBA" id="ARBA00023015"/>
    </source>
</evidence>
<gene>
    <name evidence="8" type="ORF">LNTAR_00800</name>
</gene>